<reference evidence="1" key="1">
    <citation type="submission" date="2021-01" db="EMBL/GenBank/DDBJ databases">
        <title>YIM 132084 draft genome.</title>
        <authorList>
            <person name="An D."/>
        </authorList>
    </citation>
    <scope>NUCLEOTIDE SEQUENCE</scope>
    <source>
        <strain evidence="1">YIM 132084</strain>
    </source>
</reference>
<dbReference type="Proteomes" id="UP000663792">
    <property type="component" value="Unassembled WGS sequence"/>
</dbReference>
<dbReference type="AlphaFoldDB" id="A0A938YHJ5"/>
<dbReference type="Gene3D" id="2.50.20.10">
    <property type="entry name" value="Lipoprotein localisation LolA/LolB/LppX"/>
    <property type="match status" value="1"/>
</dbReference>
<sequence length="372" mass="38972">MARGHGAGRRWTLVAAGVVMLLALPLVLRLWPAGDDGRSAADLRTAVLAGADQGWSGIAESSGGLALPETDQLGTIADLFSDRTRMRVWWRGPEDHRIDVVTATGETDLRRTAAGRWTWDYQSDRAGWTPAAGITGFALPAATDLLPSTLTRRLLSEADDGELSRIGSARVAGRAALGLRLVPADPGASVARVDVWVDAETGWLPLQVQVFDQSTGTVPALDTRLLEVDPTAPDPAVIAFRPPPSADIRSDDPLGLLRDVADRLPDVAFPDTLAGLPRRDVTGAPPSIGLYGRGVTLLAVIPLPGRAAAELRRAADADPAAVHDQLGSRLTAGPIGILLTGAPRNAYLLTGTVTPETLAQAALALPGLGSQR</sequence>
<dbReference type="RefSeq" id="WP_205261433.1">
    <property type="nucleotide sequence ID" value="NZ_JAERWK010000019.1"/>
</dbReference>
<evidence type="ECO:0000313" key="2">
    <source>
        <dbReference type="Proteomes" id="UP000663792"/>
    </source>
</evidence>
<accession>A0A938YHJ5</accession>
<dbReference type="EMBL" id="JAERWK010000019">
    <property type="protein sequence ID" value="MBM9468472.1"/>
    <property type="molecule type" value="Genomic_DNA"/>
</dbReference>
<gene>
    <name evidence="1" type="ORF">JL106_14400</name>
</gene>
<name>A0A938YHJ5_9ACTN</name>
<protein>
    <submittedName>
        <fullName evidence="1">Uncharacterized protein</fullName>
    </submittedName>
</protein>
<keyword evidence="2" id="KW-1185">Reference proteome</keyword>
<organism evidence="1 2">
    <name type="scientific">Nakamurella leprariae</name>
    <dbReference type="NCBI Taxonomy" id="2803911"/>
    <lineage>
        <taxon>Bacteria</taxon>
        <taxon>Bacillati</taxon>
        <taxon>Actinomycetota</taxon>
        <taxon>Actinomycetes</taxon>
        <taxon>Nakamurellales</taxon>
        <taxon>Nakamurellaceae</taxon>
        <taxon>Nakamurella</taxon>
    </lineage>
</organism>
<proteinExistence type="predicted"/>
<evidence type="ECO:0000313" key="1">
    <source>
        <dbReference type="EMBL" id="MBM9468472.1"/>
    </source>
</evidence>
<comment type="caution">
    <text evidence="1">The sequence shown here is derived from an EMBL/GenBank/DDBJ whole genome shotgun (WGS) entry which is preliminary data.</text>
</comment>